<name>A0A3S1D0J4_9BACT</name>
<accession>A0A3S1D0J4</accession>
<comment type="caution">
    <text evidence="1">The sequence shown here is derived from an EMBL/GenBank/DDBJ whole genome shotgun (WGS) entry which is preliminary data.</text>
</comment>
<protein>
    <recommendedName>
        <fullName evidence="3">Outer membrane protein beta-barrel domain-containing protein</fullName>
    </recommendedName>
</protein>
<gene>
    <name evidence="1" type="ORF">ECE50_000185</name>
</gene>
<proteinExistence type="predicted"/>
<dbReference type="OrthoDB" id="670602at2"/>
<evidence type="ECO:0000313" key="2">
    <source>
        <dbReference type="Proteomes" id="UP000281028"/>
    </source>
</evidence>
<sequence length="182" mass="19800">MKNILLLLGVLVIASCAVAQEKTFSFGLRAGIQLPQTTGRDKDSLGYTNHPGFTIGVQAVSPLTTAFSLQHDIQLAGSKDETRLDLFPVSVAFTLQRFHLAAGPYAALLLRTANYGAGAANSGYAAKNDLGFTISTGYTITRHLNISIRYARGFIPMMENAGEQEQRKVYRQQVGLTLGYLW</sequence>
<organism evidence="1 2">
    <name type="scientific">Chitinophaga solisilvae</name>
    <dbReference type="NCBI Taxonomy" id="1233460"/>
    <lineage>
        <taxon>Bacteria</taxon>
        <taxon>Pseudomonadati</taxon>
        <taxon>Bacteroidota</taxon>
        <taxon>Chitinophagia</taxon>
        <taxon>Chitinophagales</taxon>
        <taxon>Chitinophagaceae</taxon>
        <taxon>Chitinophaga</taxon>
    </lineage>
</organism>
<dbReference type="Proteomes" id="UP000281028">
    <property type="component" value="Unassembled WGS sequence"/>
</dbReference>
<keyword evidence="2" id="KW-1185">Reference proteome</keyword>
<dbReference type="PROSITE" id="PS51257">
    <property type="entry name" value="PROKAR_LIPOPROTEIN"/>
    <property type="match status" value="1"/>
</dbReference>
<dbReference type="AlphaFoldDB" id="A0A3S1D0J4"/>
<reference evidence="1" key="1">
    <citation type="submission" date="2020-05" db="EMBL/GenBank/DDBJ databases">
        <title>Chitinophaga laudate sp. nov., isolated from a tropical peat swamp.</title>
        <authorList>
            <person name="Goh C.B.S."/>
            <person name="Lee M.S."/>
            <person name="Parimannan S."/>
            <person name="Pasbakhsh P."/>
            <person name="Yule C.M."/>
            <person name="Rajandas H."/>
            <person name="Loke S."/>
            <person name="Croft L."/>
            <person name="Tan J.B.L."/>
        </authorList>
    </citation>
    <scope>NUCLEOTIDE SEQUENCE</scope>
    <source>
        <strain evidence="1">Mgbs1</strain>
    </source>
</reference>
<evidence type="ECO:0000313" key="1">
    <source>
        <dbReference type="EMBL" id="NSL85231.1"/>
    </source>
</evidence>
<dbReference type="EMBL" id="RIAR02000001">
    <property type="protein sequence ID" value="NSL85231.1"/>
    <property type="molecule type" value="Genomic_DNA"/>
</dbReference>
<evidence type="ECO:0008006" key="3">
    <source>
        <dbReference type="Google" id="ProtNLM"/>
    </source>
</evidence>